<feature type="domain" description="Amine oxidase" evidence="2">
    <location>
        <begin position="177"/>
        <end position="405"/>
    </location>
</feature>
<dbReference type="Proteomes" id="UP001153069">
    <property type="component" value="Unassembled WGS sequence"/>
</dbReference>
<dbReference type="Gene3D" id="3.50.50.60">
    <property type="entry name" value="FAD/NAD(P)-binding domain"/>
    <property type="match status" value="2"/>
</dbReference>
<accession>A0A9N8ECC5</accession>
<dbReference type="InterPro" id="IPR036188">
    <property type="entry name" value="FAD/NAD-bd_sf"/>
</dbReference>
<gene>
    <name evidence="3" type="ORF">SEMRO_748_G196720.1</name>
</gene>
<sequence length="443" mass="50274">MTKELRFTSATGKAKRLPQLDQQQQEAPLVLLQQSGMESEKKTSPNAHDGVIVIGAGAAGLTAAYDLHRKNIPVQVLEAHPTEFGGRVRKLEGFADFPIDAGGEWIHFHPRILSKIVDDPSFARNDHFEVKPYKFAPFYEFRGGKKWVLKYPRHEENEIVYKFTKGYTWHDFFQNFIAKSLDIQYGCVVQSIDYSTARITVKCRNGRVFFGSQVIVAVSLPILQDDDITFVPQLPPAKKKAIDNVPFGPGLKVFLEFSSQFYHNNFGIQTKKHGERVFYNEMAFQRNPNKRNILAVYVYGDVALKYTHLGDDAIIQRLVEELDGAYKGKASRTYIKGFVQNWTCSEPFIRGAFSSYRKGMKPMWTILQPVDKKIFFAGEHLPPNGADYGYVTGAALSGRNAATAVQCVQKGEKPPFLWKAWMVHVLGTVMFGFEQRLFFNDTD</sequence>
<dbReference type="SUPFAM" id="SSF54373">
    <property type="entry name" value="FAD-linked reductases, C-terminal domain"/>
    <property type="match status" value="1"/>
</dbReference>
<dbReference type="Pfam" id="PF13450">
    <property type="entry name" value="NAD_binding_8"/>
    <property type="match status" value="1"/>
</dbReference>
<organism evidence="3 4">
    <name type="scientific">Seminavis robusta</name>
    <dbReference type="NCBI Taxonomy" id="568900"/>
    <lineage>
        <taxon>Eukaryota</taxon>
        <taxon>Sar</taxon>
        <taxon>Stramenopiles</taxon>
        <taxon>Ochrophyta</taxon>
        <taxon>Bacillariophyta</taxon>
        <taxon>Bacillariophyceae</taxon>
        <taxon>Bacillariophycidae</taxon>
        <taxon>Naviculales</taxon>
        <taxon>Naviculaceae</taxon>
        <taxon>Seminavis</taxon>
    </lineage>
</organism>
<evidence type="ECO:0000313" key="3">
    <source>
        <dbReference type="EMBL" id="CAB9515930.1"/>
    </source>
</evidence>
<proteinExistence type="predicted"/>
<keyword evidence="4" id="KW-1185">Reference proteome</keyword>
<dbReference type="PANTHER" id="PTHR10742">
    <property type="entry name" value="FLAVIN MONOAMINE OXIDASE"/>
    <property type="match status" value="1"/>
</dbReference>
<comment type="caution">
    <text evidence="3">The sequence shown here is derived from an EMBL/GenBank/DDBJ whole genome shotgun (WGS) entry which is preliminary data.</text>
</comment>
<name>A0A9N8ECC5_9STRA</name>
<dbReference type="AlphaFoldDB" id="A0A9N8ECC5"/>
<dbReference type="EMBL" id="CAICTM010000747">
    <property type="protein sequence ID" value="CAB9515930.1"/>
    <property type="molecule type" value="Genomic_DNA"/>
</dbReference>
<feature type="region of interest" description="Disordered" evidence="1">
    <location>
        <begin position="1"/>
        <end position="20"/>
    </location>
</feature>
<dbReference type="OrthoDB" id="47919at2759"/>
<protein>
    <submittedName>
        <fullName evidence="3">Specific histone demethylase 1 homolog 1</fullName>
    </submittedName>
</protein>
<dbReference type="GO" id="GO:0016491">
    <property type="term" value="F:oxidoreductase activity"/>
    <property type="evidence" value="ECO:0007669"/>
    <property type="project" value="InterPro"/>
</dbReference>
<evidence type="ECO:0000259" key="2">
    <source>
        <dbReference type="Pfam" id="PF01593"/>
    </source>
</evidence>
<dbReference type="InterPro" id="IPR002937">
    <property type="entry name" value="Amino_oxidase"/>
</dbReference>
<dbReference type="PANTHER" id="PTHR10742:SF410">
    <property type="entry name" value="LYSINE-SPECIFIC HISTONE DEMETHYLASE 2"/>
    <property type="match status" value="1"/>
</dbReference>
<dbReference type="InterPro" id="IPR050281">
    <property type="entry name" value="Flavin_monoamine_oxidase"/>
</dbReference>
<reference evidence="3" key="1">
    <citation type="submission" date="2020-06" db="EMBL/GenBank/DDBJ databases">
        <authorList>
            <consortium name="Plant Systems Biology data submission"/>
        </authorList>
    </citation>
    <scope>NUCLEOTIDE SEQUENCE</scope>
    <source>
        <strain evidence="3">D6</strain>
    </source>
</reference>
<evidence type="ECO:0000256" key="1">
    <source>
        <dbReference type="SAM" id="MobiDB-lite"/>
    </source>
</evidence>
<dbReference type="SUPFAM" id="SSF51905">
    <property type="entry name" value="FAD/NAD(P)-binding domain"/>
    <property type="match status" value="1"/>
</dbReference>
<evidence type="ECO:0000313" key="4">
    <source>
        <dbReference type="Proteomes" id="UP001153069"/>
    </source>
</evidence>
<dbReference type="Pfam" id="PF01593">
    <property type="entry name" value="Amino_oxidase"/>
    <property type="match status" value="1"/>
</dbReference>